<gene>
    <name evidence="1" type="ORF">LA374_04650</name>
</gene>
<keyword evidence="2" id="KW-1185">Reference proteome</keyword>
<sequence>MTPCRFLNVDLDLASCEDLTPLAREFELAGMSRLALHREGGSWLARFELGEEGEGLEEPGPVIERLVAHIEALSTASAAIWRRCEMRRLDMGYESGEGETLIHTLPPLLLARLAALSVALGMTLYPGGRG</sequence>
<comment type="caution">
    <text evidence="1">The sequence shown here is derived from an EMBL/GenBank/DDBJ whole genome shotgun (WGS) entry which is preliminary data.</text>
</comment>
<reference evidence="1 2" key="1">
    <citation type="submission" date="2021-09" db="EMBL/GenBank/DDBJ databases">
        <title>Aeromonas schubertii isolated from Asian sea bass.</title>
        <authorList>
            <person name="Pinpimai K."/>
        </authorList>
    </citation>
    <scope>NUCLEOTIDE SEQUENCE [LARGE SCALE GENOMIC DNA]</scope>
    <source>
        <strain evidence="1 2">CHULA2021a</strain>
    </source>
</reference>
<protein>
    <submittedName>
        <fullName evidence="1">Uncharacterized protein</fullName>
    </submittedName>
</protein>
<dbReference type="Proteomes" id="UP000774958">
    <property type="component" value="Unassembled WGS sequence"/>
</dbReference>
<proteinExistence type="predicted"/>
<evidence type="ECO:0000313" key="1">
    <source>
        <dbReference type="EMBL" id="MBZ6065506.1"/>
    </source>
</evidence>
<dbReference type="RefSeq" id="WP_224160202.1">
    <property type="nucleotide sequence ID" value="NZ_JAIRBS010000004.1"/>
</dbReference>
<organism evidence="1 2">
    <name type="scientific">Aeromonas schubertii</name>
    <dbReference type="NCBI Taxonomy" id="652"/>
    <lineage>
        <taxon>Bacteria</taxon>
        <taxon>Pseudomonadati</taxon>
        <taxon>Pseudomonadota</taxon>
        <taxon>Gammaproteobacteria</taxon>
        <taxon>Aeromonadales</taxon>
        <taxon>Aeromonadaceae</taxon>
        <taxon>Aeromonas</taxon>
    </lineage>
</organism>
<dbReference type="EMBL" id="JAIRBT010000004">
    <property type="protein sequence ID" value="MBZ6065506.1"/>
    <property type="molecule type" value="Genomic_DNA"/>
</dbReference>
<evidence type="ECO:0000313" key="2">
    <source>
        <dbReference type="Proteomes" id="UP000774958"/>
    </source>
</evidence>
<name>A0ABS7V8W9_9GAMM</name>
<accession>A0ABS7V8W9</accession>